<dbReference type="PROSITE" id="PS00178">
    <property type="entry name" value="AA_TRNA_LIGASE_I"/>
    <property type="match status" value="1"/>
</dbReference>
<dbReference type="InterPro" id="IPR035684">
    <property type="entry name" value="ArgRS_core"/>
</dbReference>
<dbReference type="GO" id="GO:0005737">
    <property type="term" value="C:cytoplasm"/>
    <property type="evidence" value="ECO:0007669"/>
    <property type="project" value="UniProtKB-SubCell"/>
</dbReference>
<dbReference type="EC" id="6.1.1.19" evidence="11"/>
<evidence type="ECO:0000256" key="3">
    <source>
        <dbReference type="ARBA" id="ARBA00011245"/>
    </source>
</evidence>
<dbReference type="HAMAP" id="MF_00123">
    <property type="entry name" value="Arg_tRNA_synth"/>
    <property type="match status" value="1"/>
</dbReference>
<dbReference type="NCBIfam" id="TIGR00456">
    <property type="entry name" value="argS"/>
    <property type="match status" value="1"/>
</dbReference>
<dbReference type="SUPFAM" id="SSF55190">
    <property type="entry name" value="Arginyl-tRNA synthetase (ArgRS), N-terminal 'additional' domain"/>
    <property type="match status" value="1"/>
</dbReference>
<sequence>MNAYEIARAEATRVVEAAYRKAVAAGELPEGTIPPVAVETPKDSSNGDWASTFAMQCAKPLHMAPRKIAESIVANLDLEGSCFDTVTIAGPGFMNFTLNQGWYEQAVRGVFAMGENYGRTESKKPEKVMVEFVSANPTGPMHMGNARGGVLGDCLSSVLDWSGNDVTREFYINDAGNQVDKFAHSVEGRYIQEIRGEDAIEFDASWYQGDDIKALAHDLVEQYGDSLLEKTPEERFAIIEGYGLPTNIARMERDLKRYKINYDVWFRESTLHESGYVKETIDMLTAKGATYETEDGALWLRSTDFGCDKDDVLRRANGFYTYFAADIAYHRNKFEKRGFDRVINIWGADHHGHVKRLQCALDALGLDGSHRLEIVLMQLVRMMQGGEVVRMSKRTGKSLTLTDLLDEIPVDAARFFFNSRAAETQMEFDLDLAIKQDSDNPLYYVQYAHARICSVLKNAQESGIALPDTGKTDLSVLTGADERQLIKQVALLPEEIVQSAVSRDPSRLNKYAVALAQQFHHFYNACRIKDAEPAVRDARLTLCLAAKQTIENVLKLIGVDAPESM</sequence>
<name>A0AAW4W2S5_9FIRM</name>
<evidence type="ECO:0000256" key="8">
    <source>
        <dbReference type="ARBA" id="ARBA00022917"/>
    </source>
</evidence>
<dbReference type="AlphaFoldDB" id="A0AAW4W2S5"/>
<feature type="domain" description="DALR anticodon binding" evidence="13">
    <location>
        <begin position="445"/>
        <end position="565"/>
    </location>
</feature>
<evidence type="ECO:0000259" key="13">
    <source>
        <dbReference type="SMART" id="SM00836"/>
    </source>
</evidence>
<evidence type="ECO:0000256" key="2">
    <source>
        <dbReference type="ARBA" id="ARBA00005594"/>
    </source>
</evidence>
<gene>
    <name evidence="11 15" type="primary">argS</name>
    <name evidence="15" type="ORF">LKD22_08855</name>
</gene>
<evidence type="ECO:0000256" key="12">
    <source>
        <dbReference type="RuleBase" id="RU363038"/>
    </source>
</evidence>
<evidence type="ECO:0000256" key="4">
    <source>
        <dbReference type="ARBA" id="ARBA00022490"/>
    </source>
</evidence>
<keyword evidence="6 11" id="KW-0547">Nucleotide-binding</keyword>
<dbReference type="PANTHER" id="PTHR11956">
    <property type="entry name" value="ARGINYL-TRNA SYNTHETASE"/>
    <property type="match status" value="1"/>
</dbReference>
<organism evidence="15 16">
    <name type="scientific">Agathobaculum butyriciproducens</name>
    <dbReference type="NCBI Taxonomy" id="1628085"/>
    <lineage>
        <taxon>Bacteria</taxon>
        <taxon>Bacillati</taxon>
        <taxon>Bacillota</taxon>
        <taxon>Clostridia</taxon>
        <taxon>Eubacteriales</taxon>
        <taxon>Butyricicoccaceae</taxon>
        <taxon>Agathobaculum</taxon>
    </lineage>
</organism>
<reference evidence="15 16" key="1">
    <citation type="submission" date="2021-10" db="EMBL/GenBank/DDBJ databases">
        <title>Anaerobic single-cell dispensing facilitates the cultivation of human gut bacteria.</title>
        <authorList>
            <person name="Afrizal A."/>
        </authorList>
    </citation>
    <scope>NUCLEOTIDE SEQUENCE [LARGE SCALE GENOMIC DNA]</scope>
    <source>
        <strain evidence="15 16">CLA-AA-H270</strain>
    </source>
</reference>
<keyword evidence="5 11" id="KW-0436">Ligase</keyword>
<evidence type="ECO:0000259" key="14">
    <source>
        <dbReference type="SMART" id="SM01016"/>
    </source>
</evidence>
<keyword evidence="8 11" id="KW-0648">Protein biosynthesis</keyword>
<keyword evidence="9 11" id="KW-0030">Aminoacyl-tRNA synthetase</keyword>
<dbReference type="EMBL" id="JAJEPX010000026">
    <property type="protein sequence ID" value="MCC2177231.1"/>
    <property type="molecule type" value="Genomic_DNA"/>
</dbReference>
<dbReference type="InterPro" id="IPR001278">
    <property type="entry name" value="Arg-tRNA-ligase"/>
</dbReference>
<dbReference type="Gene3D" id="3.40.50.620">
    <property type="entry name" value="HUPs"/>
    <property type="match status" value="1"/>
</dbReference>
<accession>A0AAW4W2S5</accession>
<comment type="subunit">
    <text evidence="3 11">Monomer.</text>
</comment>
<evidence type="ECO:0000256" key="9">
    <source>
        <dbReference type="ARBA" id="ARBA00023146"/>
    </source>
</evidence>
<dbReference type="SMART" id="SM01016">
    <property type="entry name" value="Arg_tRNA_synt_N"/>
    <property type="match status" value="1"/>
</dbReference>
<comment type="catalytic activity">
    <reaction evidence="10 11">
        <text>tRNA(Arg) + L-arginine + ATP = L-arginyl-tRNA(Arg) + AMP + diphosphate</text>
        <dbReference type="Rhea" id="RHEA:20301"/>
        <dbReference type="Rhea" id="RHEA-COMP:9658"/>
        <dbReference type="Rhea" id="RHEA-COMP:9673"/>
        <dbReference type="ChEBI" id="CHEBI:30616"/>
        <dbReference type="ChEBI" id="CHEBI:32682"/>
        <dbReference type="ChEBI" id="CHEBI:33019"/>
        <dbReference type="ChEBI" id="CHEBI:78442"/>
        <dbReference type="ChEBI" id="CHEBI:78513"/>
        <dbReference type="ChEBI" id="CHEBI:456215"/>
        <dbReference type="EC" id="6.1.1.19"/>
    </reaction>
</comment>
<dbReference type="CDD" id="cd00671">
    <property type="entry name" value="ArgRS_core"/>
    <property type="match status" value="1"/>
</dbReference>
<comment type="caution">
    <text evidence="15">The sequence shown here is derived from an EMBL/GenBank/DDBJ whole genome shotgun (WGS) entry which is preliminary data.</text>
</comment>
<dbReference type="Proteomes" id="UP001298753">
    <property type="component" value="Unassembled WGS sequence"/>
</dbReference>
<evidence type="ECO:0000256" key="6">
    <source>
        <dbReference type="ARBA" id="ARBA00022741"/>
    </source>
</evidence>
<dbReference type="FunFam" id="3.40.50.620:FF:000062">
    <property type="entry name" value="Arginine--tRNA ligase"/>
    <property type="match status" value="1"/>
</dbReference>
<proteinExistence type="inferred from homology"/>
<dbReference type="RefSeq" id="WP_116705298.1">
    <property type="nucleotide sequence ID" value="NZ_DBEZNG010000041.1"/>
</dbReference>
<dbReference type="Gene3D" id="3.30.1360.70">
    <property type="entry name" value="Arginyl tRNA synthetase N-terminal domain"/>
    <property type="match status" value="1"/>
</dbReference>
<keyword evidence="16" id="KW-1185">Reference proteome</keyword>
<dbReference type="InterPro" id="IPR001412">
    <property type="entry name" value="aa-tRNA-synth_I_CS"/>
</dbReference>
<dbReference type="PANTHER" id="PTHR11956:SF5">
    <property type="entry name" value="ARGININE--TRNA LIGASE, CYTOPLASMIC"/>
    <property type="match status" value="1"/>
</dbReference>
<dbReference type="InterPro" id="IPR014729">
    <property type="entry name" value="Rossmann-like_a/b/a_fold"/>
</dbReference>
<dbReference type="SUPFAM" id="SSF52374">
    <property type="entry name" value="Nucleotidylyl transferase"/>
    <property type="match status" value="1"/>
</dbReference>
<dbReference type="GO" id="GO:0005524">
    <property type="term" value="F:ATP binding"/>
    <property type="evidence" value="ECO:0007669"/>
    <property type="project" value="UniProtKB-UniRule"/>
</dbReference>
<dbReference type="InterPro" id="IPR036695">
    <property type="entry name" value="Arg-tRNA-synth_N_sf"/>
</dbReference>
<evidence type="ECO:0000256" key="1">
    <source>
        <dbReference type="ARBA" id="ARBA00004496"/>
    </source>
</evidence>
<dbReference type="InterPro" id="IPR005148">
    <property type="entry name" value="Arg-tRNA-synth_N"/>
</dbReference>
<dbReference type="Pfam" id="PF03485">
    <property type="entry name" value="Arg_tRNA_synt_N"/>
    <property type="match status" value="1"/>
</dbReference>
<comment type="subcellular location">
    <subcellularLocation>
        <location evidence="1 11">Cytoplasm</location>
    </subcellularLocation>
</comment>
<dbReference type="SUPFAM" id="SSF47323">
    <property type="entry name" value="Anticodon-binding domain of a subclass of class I aminoacyl-tRNA synthetases"/>
    <property type="match status" value="1"/>
</dbReference>
<dbReference type="Gene3D" id="1.10.730.10">
    <property type="entry name" value="Isoleucyl-tRNA Synthetase, Domain 1"/>
    <property type="match status" value="1"/>
</dbReference>
<keyword evidence="4 11" id="KW-0963">Cytoplasm</keyword>
<dbReference type="GeneID" id="98659286"/>
<evidence type="ECO:0000313" key="16">
    <source>
        <dbReference type="Proteomes" id="UP001298753"/>
    </source>
</evidence>
<evidence type="ECO:0000256" key="5">
    <source>
        <dbReference type="ARBA" id="ARBA00022598"/>
    </source>
</evidence>
<dbReference type="InterPro" id="IPR008909">
    <property type="entry name" value="DALR_anticod-bd"/>
</dbReference>
<comment type="similarity">
    <text evidence="2 11 12">Belongs to the class-I aminoacyl-tRNA synthetase family.</text>
</comment>
<dbReference type="GO" id="GO:0006420">
    <property type="term" value="P:arginyl-tRNA aminoacylation"/>
    <property type="evidence" value="ECO:0007669"/>
    <property type="project" value="UniProtKB-UniRule"/>
</dbReference>
<evidence type="ECO:0000256" key="10">
    <source>
        <dbReference type="ARBA" id="ARBA00049339"/>
    </source>
</evidence>
<dbReference type="FunFam" id="1.10.730.10:FF:000008">
    <property type="entry name" value="Arginine--tRNA ligase"/>
    <property type="match status" value="1"/>
</dbReference>
<protein>
    <recommendedName>
        <fullName evidence="11">Arginine--tRNA ligase</fullName>
        <ecNumber evidence="11">6.1.1.19</ecNumber>
    </recommendedName>
    <alternativeName>
        <fullName evidence="11">Arginyl-tRNA synthetase</fullName>
        <shortName evidence="11">ArgRS</shortName>
    </alternativeName>
</protein>
<dbReference type="GO" id="GO:0004814">
    <property type="term" value="F:arginine-tRNA ligase activity"/>
    <property type="evidence" value="ECO:0007669"/>
    <property type="project" value="UniProtKB-UniRule"/>
</dbReference>
<dbReference type="Pfam" id="PF05746">
    <property type="entry name" value="DALR_1"/>
    <property type="match status" value="1"/>
</dbReference>
<evidence type="ECO:0000313" key="15">
    <source>
        <dbReference type="EMBL" id="MCC2177231.1"/>
    </source>
</evidence>
<dbReference type="PRINTS" id="PR01038">
    <property type="entry name" value="TRNASYNTHARG"/>
</dbReference>
<dbReference type="SMART" id="SM00836">
    <property type="entry name" value="DALR_1"/>
    <property type="match status" value="1"/>
</dbReference>
<evidence type="ECO:0000256" key="11">
    <source>
        <dbReference type="HAMAP-Rule" id="MF_00123"/>
    </source>
</evidence>
<feature type="domain" description="Arginyl tRNA synthetase N-terminal" evidence="14">
    <location>
        <begin position="5"/>
        <end position="98"/>
    </location>
</feature>
<keyword evidence="7 11" id="KW-0067">ATP-binding</keyword>
<dbReference type="InterPro" id="IPR009080">
    <property type="entry name" value="tRNAsynth_Ia_anticodon-bd"/>
</dbReference>
<evidence type="ECO:0000256" key="7">
    <source>
        <dbReference type="ARBA" id="ARBA00022840"/>
    </source>
</evidence>
<feature type="short sequence motif" description="'HIGH' region" evidence="11">
    <location>
        <begin position="135"/>
        <end position="145"/>
    </location>
</feature>
<dbReference type="Pfam" id="PF00750">
    <property type="entry name" value="tRNA-synt_1d"/>
    <property type="match status" value="1"/>
</dbReference>